<dbReference type="GO" id="GO:0006865">
    <property type="term" value="P:amino acid transport"/>
    <property type="evidence" value="ECO:0007669"/>
    <property type="project" value="TreeGrafter"/>
</dbReference>
<dbReference type="InterPro" id="IPR000515">
    <property type="entry name" value="MetI-like"/>
</dbReference>
<evidence type="ECO:0000256" key="7">
    <source>
        <dbReference type="ARBA" id="ARBA00023136"/>
    </source>
</evidence>
<comment type="similarity">
    <text evidence="2">Belongs to the binding-protein-dependent transport system permease family. HisMQ subfamily.</text>
</comment>
<organism evidence="10 11">
    <name type="scientific">Roseinatronobacter ekhonensis</name>
    <dbReference type="NCBI Taxonomy" id="254356"/>
    <lineage>
        <taxon>Bacteria</taxon>
        <taxon>Pseudomonadati</taxon>
        <taxon>Pseudomonadota</taxon>
        <taxon>Alphaproteobacteria</taxon>
        <taxon>Rhodobacterales</taxon>
        <taxon>Paracoccaceae</taxon>
        <taxon>Roseinatronobacter</taxon>
    </lineage>
</organism>
<keyword evidence="4" id="KW-1003">Cell membrane</keyword>
<dbReference type="CDD" id="cd06261">
    <property type="entry name" value="TM_PBP2"/>
    <property type="match status" value="1"/>
</dbReference>
<dbReference type="RefSeq" id="WP_121096060.1">
    <property type="nucleotide sequence ID" value="NZ_UIHC01000033.1"/>
</dbReference>
<dbReference type="PROSITE" id="PS50928">
    <property type="entry name" value="ABC_TM1"/>
    <property type="match status" value="1"/>
</dbReference>
<feature type="transmembrane region" description="Helical" evidence="8">
    <location>
        <begin position="71"/>
        <end position="89"/>
    </location>
</feature>
<dbReference type="InterPro" id="IPR010065">
    <property type="entry name" value="AA_ABC_transptr_permease_3TM"/>
</dbReference>
<reference evidence="11" key="1">
    <citation type="submission" date="2018-08" db="EMBL/GenBank/DDBJ databases">
        <authorList>
            <person name="Rodrigo-Torres L."/>
            <person name="Arahal R. D."/>
            <person name="Lucena T."/>
        </authorList>
    </citation>
    <scope>NUCLEOTIDE SEQUENCE [LARGE SCALE GENOMIC DNA]</scope>
    <source>
        <strain evidence="11">CECT 7235</strain>
    </source>
</reference>
<dbReference type="OrthoDB" id="9814550at2"/>
<dbReference type="InterPro" id="IPR043429">
    <property type="entry name" value="ArtM/GltK/GlnP/TcyL/YhdX-like"/>
</dbReference>
<evidence type="ECO:0000313" key="11">
    <source>
        <dbReference type="Proteomes" id="UP000272908"/>
    </source>
</evidence>
<evidence type="ECO:0000256" key="5">
    <source>
        <dbReference type="ARBA" id="ARBA00022692"/>
    </source>
</evidence>
<dbReference type="Gene3D" id="1.10.3720.10">
    <property type="entry name" value="MetI-like"/>
    <property type="match status" value="1"/>
</dbReference>
<evidence type="ECO:0000256" key="3">
    <source>
        <dbReference type="ARBA" id="ARBA00022448"/>
    </source>
</evidence>
<keyword evidence="11" id="KW-1185">Reference proteome</keyword>
<comment type="subcellular location">
    <subcellularLocation>
        <location evidence="1">Cell inner membrane</location>
        <topology evidence="1">Multi-pass membrane protein</topology>
    </subcellularLocation>
    <subcellularLocation>
        <location evidence="8">Cell membrane</location>
        <topology evidence="8">Multi-pass membrane protein</topology>
    </subcellularLocation>
</comment>
<keyword evidence="3 8" id="KW-0813">Transport</keyword>
<dbReference type="InterPro" id="IPR035906">
    <property type="entry name" value="MetI-like_sf"/>
</dbReference>
<keyword evidence="5 8" id="KW-0812">Transmembrane</keyword>
<name>A0A3B0MAT7_9RHOB</name>
<evidence type="ECO:0000256" key="6">
    <source>
        <dbReference type="ARBA" id="ARBA00022989"/>
    </source>
</evidence>
<dbReference type="Proteomes" id="UP000272908">
    <property type="component" value="Unassembled WGS sequence"/>
</dbReference>
<dbReference type="PANTHER" id="PTHR30614">
    <property type="entry name" value="MEMBRANE COMPONENT OF AMINO ACID ABC TRANSPORTER"/>
    <property type="match status" value="1"/>
</dbReference>
<dbReference type="NCBIfam" id="TIGR01726">
    <property type="entry name" value="HEQRo_perm_3TM"/>
    <property type="match status" value="1"/>
</dbReference>
<feature type="transmembrane region" description="Helical" evidence="8">
    <location>
        <begin position="20"/>
        <end position="50"/>
    </location>
</feature>
<feature type="transmembrane region" description="Helical" evidence="8">
    <location>
        <begin position="157"/>
        <end position="176"/>
    </location>
</feature>
<evidence type="ECO:0000259" key="9">
    <source>
        <dbReference type="PROSITE" id="PS50928"/>
    </source>
</evidence>
<dbReference type="EMBL" id="UIHC01000033">
    <property type="protein sequence ID" value="SUZ32972.1"/>
    <property type="molecule type" value="Genomic_DNA"/>
</dbReference>
<evidence type="ECO:0000256" key="4">
    <source>
        <dbReference type="ARBA" id="ARBA00022475"/>
    </source>
</evidence>
<dbReference type="AlphaFoldDB" id="A0A3B0MAT7"/>
<feature type="domain" description="ABC transmembrane type-1" evidence="9">
    <location>
        <begin position="26"/>
        <end position="215"/>
    </location>
</feature>
<dbReference type="GO" id="GO:0043190">
    <property type="term" value="C:ATP-binding cassette (ABC) transporter complex"/>
    <property type="evidence" value="ECO:0007669"/>
    <property type="project" value="InterPro"/>
</dbReference>
<evidence type="ECO:0000313" key="10">
    <source>
        <dbReference type="EMBL" id="SUZ32972.1"/>
    </source>
</evidence>
<keyword evidence="6 8" id="KW-1133">Transmembrane helix</keyword>
<keyword evidence="7 8" id="KW-0472">Membrane</keyword>
<protein>
    <submittedName>
        <fullName evidence="10">L-cystine transport system permease protein YecS</fullName>
    </submittedName>
</protein>
<feature type="transmembrane region" description="Helical" evidence="8">
    <location>
        <begin position="197"/>
        <end position="222"/>
    </location>
</feature>
<dbReference type="SUPFAM" id="SSF161098">
    <property type="entry name" value="MetI-like"/>
    <property type="match status" value="1"/>
</dbReference>
<evidence type="ECO:0000256" key="8">
    <source>
        <dbReference type="RuleBase" id="RU363032"/>
    </source>
</evidence>
<dbReference type="PANTHER" id="PTHR30614:SF35">
    <property type="entry name" value="ABC TRANSPORTER PERMEASE PROTEIN"/>
    <property type="match status" value="1"/>
</dbReference>
<proteinExistence type="inferred from homology"/>
<evidence type="ECO:0000256" key="2">
    <source>
        <dbReference type="ARBA" id="ARBA00010072"/>
    </source>
</evidence>
<sequence length="230" mass="25544">MDRAVELRFFEIFRNVDYVNLLFAGAALSAGLTLAAGILGFGIAMVLAFLRHRKVAGIHWIAAAYVEFIRNTPLIVQLFFVAFGLPLLLGYQWPFWAHALLALVLNFSAYFAEILRAGFNTVGKGQEEAAQAMGISPMIIFLKITLPQAVGKMFPSLSSQFIFLFLTTGIISEIGVRDLTNAGIFVDSRTFRTFEVFVTLTAIYIGISLSFKALMVGLYRVLFPWVGLQR</sequence>
<gene>
    <name evidence="10" type="primary">yecS_2</name>
    <name evidence="10" type="ORF">ROE7235_02738</name>
</gene>
<accession>A0A3B0MAT7</accession>
<dbReference type="GO" id="GO:0022857">
    <property type="term" value="F:transmembrane transporter activity"/>
    <property type="evidence" value="ECO:0007669"/>
    <property type="project" value="InterPro"/>
</dbReference>
<evidence type="ECO:0000256" key="1">
    <source>
        <dbReference type="ARBA" id="ARBA00004429"/>
    </source>
</evidence>
<dbReference type="Pfam" id="PF00528">
    <property type="entry name" value="BPD_transp_1"/>
    <property type="match status" value="1"/>
</dbReference>